<reference evidence="1" key="1">
    <citation type="submission" date="2020-05" db="EMBL/GenBank/DDBJ databases">
        <title>Large-scale comparative analyses of tick genomes elucidate their genetic diversity and vector capacities.</title>
        <authorList>
            <person name="Jia N."/>
            <person name="Wang J."/>
            <person name="Shi W."/>
            <person name="Du L."/>
            <person name="Sun Y."/>
            <person name="Zhan W."/>
            <person name="Jiang J."/>
            <person name="Wang Q."/>
            <person name="Zhang B."/>
            <person name="Ji P."/>
            <person name="Sakyi L.B."/>
            <person name="Cui X."/>
            <person name="Yuan T."/>
            <person name="Jiang B."/>
            <person name="Yang W."/>
            <person name="Lam T.T.-Y."/>
            <person name="Chang Q."/>
            <person name="Ding S."/>
            <person name="Wang X."/>
            <person name="Zhu J."/>
            <person name="Ruan X."/>
            <person name="Zhao L."/>
            <person name="Wei J."/>
            <person name="Que T."/>
            <person name="Du C."/>
            <person name="Cheng J."/>
            <person name="Dai P."/>
            <person name="Han X."/>
            <person name="Huang E."/>
            <person name="Gao Y."/>
            <person name="Liu J."/>
            <person name="Shao H."/>
            <person name="Ye R."/>
            <person name="Li L."/>
            <person name="Wei W."/>
            <person name="Wang X."/>
            <person name="Wang C."/>
            <person name="Yang T."/>
            <person name="Huo Q."/>
            <person name="Li W."/>
            <person name="Guo W."/>
            <person name="Chen H."/>
            <person name="Zhou L."/>
            <person name="Ni X."/>
            <person name="Tian J."/>
            <person name="Zhou Y."/>
            <person name="Sheng Y."/>
            <person name="Liu T."/>
            <person name="Pan Y."/>
            <person name="Xia L."/>
            <person name="Li J."/>
            <person name="Zhao F."/>
            <person name="Cao W."/>
        </authorList>
    </citation>
    <scope>NUCLEOTIDE SEQUENCE</scope>
    <source>
        <strain evidence="1">Hyas-2018</strain>
    </source>
</reference>
<dbReference type="EMBL" id="CM023485">
    <property type="protein sequence ID" value="KAH6930366.1"/>
    <property type="molecule type" value="Genomic_DNA"/>
</dbReference>
<accession>A0ACB7S8U5</accession>
<gene>
    <name evidence="1" type="ORF">HPB50_013108</name>
</gene>
<dbReference type="Proteomes" id="UP000821845">
    <property type="component" value="Chromosome 5"/>
</dbReference>
<name>A0ACB7S8U5_HYAAI</name>
<comment type="caution">
    <text evidence="1">The sequence shown here is derived from an EMBL/GenBank/DDBJ whole genome shotgun (WGS) entry which is preliminary data.</text>
</comment>
<sequence>MSIPWKFQSTVVAANSTRHFWETIVTLGSSVRLAPQITRAGVFVVSPASSASPTLAMEQRRNIRTPKEGRSLQLPYGVLSLREQDGAAVAFSKRQTPAGKHGGTPTVEPAAAPRSYTDQTPKLWGLAGAEWFLNDRGLCPELITTATLAAWLVCLR</sequence>
<evidence type="ECO:0000313" key="2">
    <source>
        <dbReference type="Proteomes" id="UP000821845"/>
    </source>
</evidence>
<evidence type="ECO:0000313" key="1">
    <source>
        <dbReference type="EMBL" id="KAH6930366.1"/>
    </source>
</evidence>
<proteinExistence type="predicted"/>
<protein>
    <submittedName>
        <fullName evidence="1">Uncharacterized protein</fullName>
    </submittedName>
</protein>
<organism evidence="1 2">
    <name type="scientific">Hyalomma asiaticum</name>
    <name type="common">Tick</name>
    <dbReference type="NCBI Taxonomy" id="266040"/>
    <lineage>
        <taxon>Eukaryota</taxon>
        <taxon>Metazoa</taxon>
        <taxon>Ecdysozoa</taxon>
        <taxon>Arthropoda</taxon>
        <taxon>Chelicerata</taxon>
        <taxon>Arachnida</taxon>
        <taxon>Acari</taxon>
        <taxon>Parasitiformes</taxon>
        <taxon>Ixodida</taxon>
        <taxon>Ixodoidea</taxon>
        <taxon>Ixodidae</taxon>
        <taxon>Hyalomminae</taxon>
        <taxon>Hyalomma</taxon>
    </lineage>
</organism>
<keyword evidence="2" id="KW-1185">Reference proteome</keyword>